<dbReference type="RefSeq" id="WP_194931200.1">
    <property type="nucleotide sequence ID" value="NZ_JADLZT010000006.1"/>
</dbReference>
<dbReference type="InterPro" id="IPR017853">
    <property type="entry name" value="GH"/>
</dbReference>
<evidence type="ECO:0008006" key="4">
    <source>
        <dbReference type="Google" id="ProtNLM"/>
    </source>
</evidence>
<dbReference type="Proteomes" id="UP001429984">
    <property type="component" value="Unassembled WGS sequence"/>
</dbReference>
<organism evidence="2 3">
    <name type="scientific">Lysobacter niastensis</name>
    <dbReference type="NCBI Taxonomy" id="380629"/>
    <lineage>
        <taxon>Bacteria</taxon>
        <taxon>Pseudomonadati</taxon>
        <taxon>Pseudomonadota</taxon>
        <taxon>Gammaproteobacteria</taxon>
        <taxon>Lysobacterales</taxon>
        <taxon>Lysobacteraceae</taxon>
        <taxon>Lysobacter</taxon>
    </lineage>
</organism>
<dbReference type="SUPFAM" id="SSF51445">
    <property type="entry name" value="(Trans)glycosidases"/>
    <property type="match status" value="1"/>
</dbReference>
<dbReference type="Gene3D" id="3.20.20.80">
    <property type="entry name" value="Glycosidases"/>
    <property type="match status" value="1"/>
</dbReference>
<gene>
    <name evidence="2" type="ORF">IU514_11155</name>
</gene>
<comment type="caution">
    <text evidence="2">The sequence shown here is derived from an EMBL/GenBank/DDBJ whole genome shotgun (WGS) entry which is preliminary data.</text>
</comment>
<evidence type="ECO:0000313" key="3">
    <source>
        <dbReference type="Proteomes" id="UP001429984"/>
    </source>
</evidence>
<feature type="signal peptide" evidence="1">
    <location>
        <begin position="1"/>
        <end position="24"/>
    </location>
</feature>
<reference evidence="2 3" key="1">
    <citation type="submission" date="2020-11" db="EMBL/GenBank/DDBJ databases">
        <title>Draft Genome Sequence and Secondary Metabolite Biosynthetic Potential of the Lysobacter niastensis Type strain DSM 18481.</title>
        <authorList>
            <person name="Turrini P."/>
            <person name="Artuso I."/>
            <person name="Tescari M."/>
            <person name="Lugli G.A."/>
            <person name="Frangipani E."/>
            <person name="Ventura M."/>
            <person name="Visca P."/>
        </authorList>
    </citation>
    <scope>NUCLEOTIDE SEQUENCE [LARGE SCALE GENOMIC DNA]</scope>
    <source>
        <strain evidence="2 3">DSM 18481</strain>
    </source>
</reference>
<keyword evidence="1" id="KW-0732">Signal</keyword>
<name>A0ABS0B6Z7_9GAMM</name>
<evidence type="ECO:0000313" key="2">
    <source>
        <dbReference type="EMBL" id="MBF6024587.1"/>
    </source>
</evidence>
<protein>
    <recommendedName>
        <fullName evidence="4">GH18 domain-containing protein</fullName>
    </recommendedName>
</protein>
<feature type="chain" id="PRO_5047406696" description="GH18 domain-containing protein" evidence="1">
    <location>
        <begin position="25"/>
        <end position="355"/>
    </location>
</feature>
<evidence type="ECO:0000256" key="1">
    <source>
        <dbReference type="SAM" id="SignalP"/>
    </source>
</evidence>
<dbReference type="EMBL" id="JADLZT010000006">
    <property type="protein sequence ID" value="MBF6024587.1"/>
    <property type="molecule type" value="Genomic_DNA"/>
</dbReference>
<accession>A0ABS0B6Z7</accession>
<proteinExistence type="predicted"/>
<sequence length="355" mass="38166">MRWSMLAGMLLALLALFRTGSAGAAQIQVYGVWHCSNDGCNWGKARSIAEFDSMNRWLVDRGDGRPSVNLVVLSFVHPLKLLDRTTDATTLNGIPRGMTPEIVRYFTDRGIRVMVSIGGVTYTRAWDTALARDPTLLGLAAAQMAMQLGVGVEIDYEQDRSPDLAGLQDFISAYRSALPYDASGRRPAARLTIDLAAGNRWLVDLSRKAAADWLRTDRPVLDYANAIVPDVQPGQGSATSHWQEHIDGVRHGLAVEPLAPAKLTAALYLAGDRRPRPECNHFAASLQSSTGAFVQSAAPNGAGTTPGLLGYMFWAAERPTTHGRSTQPPGGCEGGVGTGATVHAIPIPMPPLRQE</sequence>
<keyword evidence="3" id="KW-1185">Reference proteome</keyword>